<name>A0AAV5W548_9BILA</name>
<keyword evidence="3" id="KW-1185">Reference proteome</keyword>
<keyword evidence="1" id="KW-0812">Transmembrane</keyword>
<evidence type="ECO:0000313" key="3">
    <source>
        <dbReference type="Proteomes" id="UP001432322"/>
    </source>
</evidence>
<protein>
    <submittedName>
        <fullName evidence="2">Uncharacterized protein</fullName>
    </submittedName>
</protein>
<gene>
    <name evidence="2" type="ORF">PFISCL1PPCAC_18167</name>
</gene>
<evidence type="ECO:0000313" key="2">
    <source>
        <dbReference type="EMBL" id="GMT26870.1"/>
    </source>
</evidence>
<accession>A0AAV5W548</accession>
<sequence length="112" mass="11419">QRSKIKDQTSMRGRPTLSVSACLCASSSALIASGRPALILSIAALVAAGSEMSPMNSSFICFAGPCAAALSVAIMSSARAGFALSASRIFFARSSISGVTDMVDGWITVIGR</sequence>
<proteinExistence type="predicted"/>
<evidence type="ECO:0000256" key="1">
    <source>
        <dbReference type="SAM" id="Phobius"/>
    </source>
</evidence>
<feature type="non-terminal residue" evidence="2">
    <location>
        <position position="1"/>
    </location>
</feature>
<dbReference type="AlphaFoldDB" id="A0AAV5W548"/>
<keyword evidence="1" id="KW-0472">Membrane</keyword>
<feature type="transmembrane region" description="Helical" evidence="1">
    <location>
        <begin position="21"/>
        <end position="45"/>
    </location>
</feature>
<reference evidence="2" key="1">
    <citation type="submission" date="2023-10" db="EMBL/GenBank/DDBJ databases">
        <title>Genome assembly of Pristionchus species.</title>
        <authorList>
            <person name="Yoshida K."/>
            <person name="Sommer R.J."/>
        </authorList>
    </citation>
    <scope>NUCLEOTIDE SEQUENCE</scope>
    <source>
        <strain evidence="2">RS5133</strain>
    </source>
</reference>
<keyword evidence="1" id="KW-1133">Transmembrane helix</keyword>
<comment type="caution">
    <text evidence="2">The sequence shown here is derived from an EMBL/GenBank/DDBJ whole genome shotgun (WGS) entry which is preliminary data.</text>
</comment>
<dbReference type="EMBL" id="BTSY01000005">
    <property type="protein sequence ID" value="GMT26870.1"/>
    <property type="molecule type" value="Genomic_DNA"/>
</dbReference>
<feature type="non-terminal residue" evidence="2">
    <location>
        <position position="112"/>
    </location>
</feature>
<dbReference type="Proteomes" id="UP001432322">
    <property type="component" value="Unassembled WGS sequence"/>
</dbReference>
<feature type="transmembrane region" description="Helical" evidence="1">
    <location>
        <begin position="57"/>
        <end position="78"/>
    </location>
</feature>
<organism evidence="2 3">
    <name type="scientific">Pristionchus fissidentatus</name>
    <dbReference type="NCBI Taxonomy" id="1538716"/>
    <lineage>
        <taxon>Eukaryota</taxon>
        <taxon>Metazoa</taxon>
        <taxon>Ecdysozoa</taxon>
        <taxon>Nematoda</taxon>
        <taxon>Chromadorea</taxon>
        <taxon>Rhabditida</taxon>
        <taxon>Rhabditina</taxon>
        <taxon>Diplogasteromorpha</taxon>
        <taxon>Diplogasteroidea</taxon>
        <taxon>Neodiplogasteridae</taxon>
        <taxon>Pristionchus</taxon>
    </lineage>
</organism>